<dbReference type="EMBL" id="ASPP01016157">
    <property type="protein sequence ID" value="ETO17706.1"/>
    <property type="molecule type" value="Genomic_DNA"/>
</dbReference>
<proteinExistence type="predicted"/>
<evidence type="ECO:0000313" key="1">
    <source>
        <dbReference type="EMBL" id="ETO17706.1"/>
    </source>
</evidence>
<keyword evidence="2" id="KW-1185">Reference proteome</keyword>
<protein>
    <submittedName>
        <fullName evidence="1">Uncharacterized protein</fullName>
    </submittedName>
</protein>
<dbReference type="Proteomes" id="UP000023152">
    <property type="component" value="Unassembled WGS sequence"/>
</dbReference>
<reference evidence="1 2" key="1">
    <citation type="journal article" date="2013" name="Curr. Biol.">
        <title>The Genome of the Foraminiferan Reticulomyxa filosa.</title>
        <authorList>
            <person name="Glockner G."/>
            <person name="Hulsmann N."/>
            <person name="Schleicher M."/>
            <person name="Noegel A.A."/>
            <person name="Eichinger L."/>
            <person name="Gallinger C."/>
            <person name="Pawlowski J."/>
            <person name="Sierra R."/>
            <person name="Euteneuer U."/>
            <person name="Pillet L."/>
            <person name="Moustafa A."/>
            <person name="Platzer M."/>
            <person name="Groth M."/>
            <person name="Szafranski K."/>
            <person name="Schliwa M."/>
        </authorList>
    </citation>
    <scope>NUCLEOTIDE SEQUENCE [LARGE SCALE GENOMIC DNA]</scope>
</reference>
<comment type="caution">
    <text evidence="1">The sequence shown here is derived from an EMBL/GenBank/DDBJ whole genome shotgun (WGS) entry which is preliminary data.</text>
</comment>
<sequence length="542" mass="62472">MNCSKLSDDLEELIDTLTELQHSNLRGFTFLAEYIDYVKTFQQTSLMERKTVHLVITALVICKTTLKIALTAENVLHILSFLWHKIHGDDLQVALNQAKEEIPLIFDSHSNEYSFDTSNKQSWISEIVFGCCVFHDTWVRNALKEEIQIYVKPHNPIKALLALKNEMEDLPSLEQIQEPSLDFSCYFSYSENQIPLSNQEGLNGQIHACVELNNTNGEAVRETQQNERNKKRTRPSDICVETNTGDANCNIIDNLPETVTFPPLKKSKRTITTENDNDLFSQTNNWKTIQSKEPSVTAKGELICRMLTDNHLTLEQLQKMNEFEFGYFCGKSGFSKEQMKSIVHFLKQIKPVHTSHNDHSQMDPSTVTIKTVPLTEKALKAIKDVETHKNRLDSIMTRLKYVDESLEWRAEAEREEITRKINALVKHLQIYQQQLLSYATNLQTRAKLELFLITETTAKQQQIVANAIEMQNETLKNCEDCQNIDLKFCTDVQNILQDNIKKLNSIDYATNARHIQDICNSFHASMSDLSFSFCHYYDKIKD</sequence>
<organism evidence="1 2">
    <name type="scientific">Reticulomyxa filosa</name>
    <dbReference type="NCBI Taxonomy" id="46433"/>
    <lineage>
        <taxon>Eukaryota</taxon>
        <taxon>Sar</taxon>
        <taxon>Rhizaria</taxon>
        <taxon>Retaria</taxon>
        <taxon>Foraminifera</taxon>
        <taxon>Monothalamids</taxon>
        <taxon>Reticulomyxidae</taxon>
        <taxon>Reticulomyxa</taxon>
    </lineage>
</organism>
<gene>
    <name evidence="1" type="ORF">RFI_19612</name>
</gene>
<evidence type="ECO:0000313" key="2">
    <source>
        <dbReference type="Proteomes" id="UP000023152"/>
    </source>
</evidence>
<accession>X6MVN0</accession>
<name>X6MVN0_RETFI</name>
<dbReference type="AlphaFoldDB" id="X6MVN0"/>